<evidence type="ECO:0000313" key="11">
    <source>
        <dbReference type="EMBL" id="GAA99322.1"/>
    </source>
</evidence>
<evidence type="ECO:0000256" key="8">
    <source>
        <dbReference type="SAM" id="Phobius"/>
    </source>
</evidence>
<keyword evidence="5 8" id="KW-0472">Membrane</keyword>
<dbReference type="AlphaFoldDB" id="G7E9K3"/>
<evidence type="ECO:0000259" key="9">
    <source>
        <dbReference type="PROSITE" id="PS51380"/>
    </source>
</evidence>
<name>G7E9K3_MIXOS</name>
<feature type="region of interest" description="Disordered" evidence="7">
    <location>
        <begin position="47"/>
        <end position="157"/>
    </location>
</feature>
<dbReference type="Pfam" id="PF03124">
    <property type="entry name" value="EXS"/>
    <property type="match status" value="1"/>
</dbReference>
<feature type="transmembrane region" description="Helical" evidence="8">
    <location>
        <begin position="406"/>
        <end position="425"/>
    </location>
</feature>
<reference evidence="11 12" key="2">
    <citation type="journal article" date="2012" name="Open Biol.">
        <title>Characteristics of nucleosomes and linker DNA regions on the genome of the basidiomycete Mixia osmundae revealed by mono- and dinucleosome mapping.</title>
        <authorList>
            <person name="Nishida H."/>
            <person name="Kondo S."/>
            <person name="Matsumoto T."/>
            <person name="Suzuki Y."/>
            <person name="Yoshikawa H."/>
            <person name="Taylor T.D."/>
            <person name="Sugiyama J."/>
        </authorList>
    </citation>
    <scope>NUCLEOTIDE SEQUENCE [LARGE SCALE GENOMIC DNA]</scope>
    <source>
        <strain evidence="12">CBS 9802 / IAM 14324 / JCM 22182 / KY 12970</strain>
    </source>
</reference>
<feature type="coiled-coil region" evidence="6">
    <location>
        <begin position="225"/>
        <end position="259"/>
    </location>
</feature>
<organism evidence="11 12">
    <name type="scientific">Mixia osmundae (strain CBS 9802 / IAM 14324 / JCM 22182 / KY 12970)</name>
    <dbReference type="NCBI Taxonomy" id="764103"/>
    <lineage>
        <taxon>Eukaryota</taxon>
        <taxon>Fungi</taxon>
        <taxon>Dikarya</taxon>
        <taxon>Basidiomycota</taxon>
        <taxon>Pucciniomycotina</taxon>
        <taxon>Mixiomycetes</taxon>
        <taxon>Mixiales</taxon>
        <taxon>Mixiaceae</taxon>
        <taxon>Mixia</taxon>
    </lineage>
</organism>
<feature type="transmembrane region" description="Helical" evidence="8">
    <location>
        <begin position="674"/>
        <end position="698"/>
    </location>
</feature>
<dbReference type="EMBL" id="BABT02000220">
    <property type="protein sequence ID" value="GAA99322.1"/>
    <property type="molecule type" value="Genomic_DNA"/>
</dbReference>
<keyword evidence="6" id="KW-0175">Coiled coil</keyword>
<feature type="transmembrane region" description="Helical" evidence="8">
    <location>
        <begin position="445"/>
        <end position="465"/>
    </location>
</feature>
<dbReference type="Proteomes" id="UP000009131">
    <property type="component" value="Unassembled WGS sequence"/>
</dbReference>
<dbReference type="STRING" id="764103.G7E9K3"/>
<dbReference type="GO" id="GO:0000822">
    <property type="term" value="F:inositol hexakisphosphate binding"/>
    <property type="evidence" value="ECO:0007669"/>
    <property type="project" value="TreeGrafter"/>
</dbReference>
<dbReference type="CDD" id="cd06174">
    <property type="entry name" value="MFS"/>
    <property type="match status" value="1"/>
</dbReference>
<dbReference type="Pfam" id="PF03105">
    <property type="entry name" value="SPX"/>
    <property type="match status" value="2"/>
</dbReference>
<accession>G7E9K3</accession>
<dbReference type="PANTHER" id="PTHR10783:SF103">
    <property type="entry name" value="SOLUTE CARRIER FAMILY 53 MEMBER 1"/>
    <property type="match status" value="1"/>
</dbReference>
<dbReference type="InParanoid" id="G7E9K3"/>
<feature type="domain" description="EXS" evidence="9">
    <location>
        <begin position="602"/>
        <end position="800"/>
    </location>
</feature>
<feature type="transmembrane region" description="Helical" evidence="8">
    <location>
        <begin position="521"/>
        <end position="541"/>
    </location>
</feature>
<evidence type="ECO:0000256" key="5">
    <source>
        <dbReference type="ARBA" id="ARBA00023136"/>
    </source>
</evidence>
<evidence type="ECO:0000256" key="3">
    <source>
        <dbReference type="ARBA" id="ARBA00022692"/>
    </source>
</evidence>
<evidence type="ECO:0000256" key="4">
    <source>
        <dbReference type="ARBA" id="ARBA00022989"/>
    </source>
</evidence>
<sequence>MKFNRYLKDNAIEEWKRQYISYAKLKKLIKDAERAINHEAARVTSRYADEHTDGAEADLEDGRSPAVASSSKGSRNAGGQEVVTSPSSTPQPVNAKSEQAVKSAPPIFEQERGPDGDLGELKLSESPVASEASSKIAGSDSEAALRPTQPPKTVSYNENSFMGRARTQSKSRKETLGADRAILGQRPQKAWRYPRNSTLEEIYEASGPAERNFFNALDRELTKVNDFYADRLHEADERLEMLTAQLQELAHHKQDHQAAVTGAMRVLPSGLTRRKTAKGSLPSPAEHAARQHANRSEAYRSAKTTLKAAAYELYRLLTYIKSYRILNLTGFSKALKKYEKTTSTPCSKQYMAKVDATPLKQSTRLDELMQSTEDLFDRYFEQGSRKKALERLRFQGNADTSHHFSAFRAGIFLGLSIPALVSGVIKSFDKGTRAAIPEWPALMQLFGASFLPVFLALLFSLNLAAWRRNRINYVLVLDFDLRTMIDYRQYLEIPAFAFLLLSYAFWLSFSNFWPNHISAHAYPLAWLVAVILALCNPLPILHRTARAWMARSLGRVFTFGLYPVQFRDFFLGDQLVSLYYVFYNFGYLVCAYSRHFTDVPPRCGTNDTMLSFALAAIPALARAGQSVRRYVDSDGELIHMANTIKYLLNCTYFACYFGYRVYADEDHSSGAFILWIIVAVINSIYSATWDLFIDWSLGRRNNKHWLLRHELGYKGAKPFYYWAVVSNTLLRFSWVWYLAKAEIPSVALRGWIVAVLEVSRRWQWNFLRVEAEAVGNADGYRVSRDIPLPYHISTKPKQEEEADESGDDAASVATRVLGFFNIKQAEDSSRRLKLLAESITRKSEGNAHTTTDEDGENDSDTSQ</sequence>
<comment type="similarity">
    <text evidence="2">Belongs to the SYG1 (TC 2.A.94) family.</text>
</comment>
<dbReference type="OrthoDB" id="9970435at2759"/>
<feature type="transmembrane region" description="Helical" evidence="8">
    <location>
        <begin position="490"/>
        <end position="509"/>
    </location>
</feature>
<dbReference type="InterPro" id="IPR004331">
    <property type="entry name" value="SPX_dom"/>
</dbReference>
<dbReference type="GO" id="GO:0016036">
    <property type="term" value="P:cellular response to phosphate starvation"/>
    <property type="evidence" value="ECO:0007669"/>
    <property type="project" value="TreeGrafter"/>
</dbReference>
<dbReference type="HOGENOM" id="CLU_006116_1_0_1"/>
<evidence type="ECO:0000259" key="10">
    <source>
        <dbReference type="PROSITE" id="PS51382"/>
    </source>
</evidence>
<gene>
    <name evidence="11" type="primary">Mo06017</name>
    <name evidence="11" type="ORF">E5Q_06017</name>
</gene>
<dbReference type="GO" id="GO:0005794">
    <property type="term" value="C:Golgi apparatus"/>
    <property type="evidence" value="ECO:0007669"/>
    <property type="project" value="TreeGrafter"/>
</dbReference>
<feature type="compositionally biased region" description="Basic and acidic residues" evidence="7">
    <location>
        <begin position="109"/>
        <end position="123"/>
    </location>
</feature>
<evidence type="ECO:0000256" key="2">
    <source>
        <dbReference type="ARBA" id="ARBA00009665"/>
    </source>
</evidence>
<feature type="transmembrane region" description="Helical" evidence="8">
    <location>
        <begin position="646"/>
        <end position="662"/>
    </location>
</feature>
<protein>
    <recommendedName>
        <fullName evidence="13">SPX domain-containing protein</fullName>
    </recommendedName>
</protein>
<feature type="compositionally biased region" description="Polar residues" evidence="7">
    <location>
        <begin position="82"/>
        <end position="97"/>
    </location>
</feature>
<dbReference type="PANTHER" id="PTHR10783">
    <property type="entry name" value="XENOTROPIC AND POLYTROPIC RETROVIRUS RECEPTOR 1-RELATED"/>
    <property type="match status" value="1"/>
</dbReference>
<evidence type="ECO:0000256" key="1">
    <source>
        <dbReference type="ARBA" id="ARBA00004141"/>
    </source>
</evidence>
<keyword evidence="12" id="KW-1185">Reference proteome</keyword>
<keyword evidence="4 8" id="KW-1133">Transmembrane helix</keyword>
<dbReference type="PROSITE" id="PS51382">
    <property type="entry name" value="SPX"/>
    <property type="match status" value="1"/>
</dbReference>
<feature type="domain" description="SPX" evidence="10">
    <location>
        <begin position="1"/>
        <end position="352"/>
    </location>
</feature>
<comment type="caution">
    <text evidence="11">The sequence shown here is derived from an EMBL/GenBank/DDBJ whole genome shotgun (WGS) entry which is preliminary data.</text>
</comment>
<feature type="region of interest" description="Disordered" evidence="7">
    <location>
        <begin position="274"/>
        <end position="297"/>
    </location>
</feature>
<dbReference type="CDD" id="cd14475">
    <property type="entry name" value="SPX_SYG1_like"/>
    <property type="match status" value="1"/>
</dbReference>
<dbReference type="FunCoup" id="G7E9K3">
    <property type="interactions" value="190"/>
</dbReference>
<dbReference type="PROSITE" id="PS51380">
    <property type="entry name" value="EXS"/>
    <property type="match status" value="1"/>
</dbReference>
<dbReference type="InterPro" id="IPR004342">
    <property type="entry name" value="EXS_C"/>
</dbReference>
<dbReference type="eggNOG" id="KOG1162">
    <property type="taxonomic scope" value="Eukaryota"/>
</dbReference>
<evidence type="ECO:0000256" key="6">
    <source>
        <dbReference type="SAM" id="Coils"/>
    </source>
</evidence>
<keyword evidence="3 8" id="KW-0812">Transmembrane</keyword>
<evidence type="ECO:0000256" key="7">
    <source>
        <dbReference type="SAM" id="MobiDB-lite"/>
    </source>
</evidence>
<feature type="region of interest" description="Disordered" evidence="7">
    <location>
        <begin position="841"/>
        <end position="863"/>
    </location>
</feature>
<feature type="compositionally biased region" description="Acidic residues" evidence="7">
    <location>
        <begin position="852"/>
        <end position="863"/>
    </location>
</feature>
<reference evidence="11 12" key="1">
    <citation type="journal article" date="2011" name="J. Gen. Appl. Microbiol.">
        <title>Draft genome sequencing of the enigmatic basidiomycete Mixia osmundae.</title>
        <authorList>
            <person name="Nishida H."/>
            <person name="Nagatsuka Y."/>
            <person name="Sugiyama J."/>
        </authorList>
    </citation>
    <scope>NUCLEOTIDE SEQUENCE [LARGE SCALE GENOMIC DNA]</scope>
    <source>
        <strain evidence="12">CBS 9802 / IAM 14324 / JCM 22182 / KY 12970</strain>
    </source>
</reference>
<proteinExistence type="inferred from homology"/>
<dbReference type="GO" id="GO:0005886">
    <property type="term" value="C:plasma membrane"/>
    <property type="evidence" value="ECO:0007669"/>
    <property type="project" value="TreeGrafter"/>
</dbReference>
<dbReference type="GO" id="GO:0006817">
    <property type="term" value="P:phosphate ion transport"/>
    <property type="evidence" value="ECO:0007669"/>
    <property type="project" value="TreeGrafter"/>
</dbReference>
<evidence type="ECO:0000313" key="12">
    <source>
        <dbReference type="Proteomes" id="UP000009131"/>
    </source>
</evidence>
<comment type="subcellular location">
    <subcellularLocation>
        <location evidence="1">Membrane</location>
        <topology evidence="1">Multi-pass membrane protein</topology>
    </subcellularLocation>
</comment>
<evidence type="ECO:0008006" key="13">
    <source>
        <dbReference type="Google" id="ProtNLM"/>
    </source>
</evidence>